<feature type="binding site" evidence="7">
    <location>
        <position position="302"/>
    </location>
    <ligand>
        <name>glyoxylate</name>
        <dbReference type="ChEBI" id="CHEBI:36655"/>
    </ligand>
</feature>
<sequence>MRINEVRELIQLKPIDLNRRRRQLAAAHTTEDFRLLARRALPRSVFDYVDGGADEETSLRANVAAFRRWRFVPRSLTDVSAPDLSTKILGRPAAAPLGLAPTGYTRMISALGEPAVVAAAASAGLPYVLSTMATTSLEDLAAAAPDAERWFQLYVWKDRRLTELLVERAAQAGCSVLEIAVDTAVSGFRVRDVRNGLTIPPALTLAGLMDIGRRPRYWTSMLRHPALRFANVSSDGADGSPGYTIENITSQFDPAVTWDDVARVRDRWPGKLVVKGPISAQDAVRARELGVDGVHLSNHGGRQLDRAVAPIDLVSPVRAAVGADFTVLVDSGVRHGADIATALALGADACLIGRPYLWALAAGGQDGVTRLLQLLTGQLRRTMQLLGVTSVDQLRHEGPSLIMRD</sequence>
<keyword evidence="4" id="KW-0560">Oxidoreductase</keyword>
<dbReference type="PROSITE" id="PS00557">
    <property type="entry name" value="FMN_HYDROXY_ACID_DH_1"/>
    <property type="match status" value="1"/>
</dbReference>
<feature type="binding site" evidence="7">
    <location>
        <position position="297"/>
    </location>
    <ligand>
        <name>FMN</name>
        <dbReference type="ChEBI" id="CHEBI:58210"/>
    </ligand>
</feature>
<proteinExistence type="inferred from homology"/>
<dbReference type="InterPro" id="IPR012133">
    <property type="entry name" value="Alpha-hydoxy_acid_DH_FMN"/>
</dbReference>
<dbReference type="PANTHER" id="PTHR10578:SF107">
    <property type="entry name" value="2-HYDROXYACID OXIDASE 1"/>
    <property type="match status" value="1"/>
</dbReference>
<comment type="similarity">
    <text evidence="5">Belongs to the FMN-dependent alpha-hydroxy acid dehydrogenase family.</text>
</comment>
<keyword evidence="2 7" id="KW-0285">Flavoprotein</keyword>
<feature type="binding site" evidence="7">
    <location>
        <begin position="353"/>
        <end position="354"/>
    </location>
    <ligand>
        <name>FMN</name>
        <dbReference type="ChEBI" id="CHEBI:58210"/>
    </ligand>
</feature>
<dbReference type="OrthoDB" id="9770452at2"/>
<feature type="active site" description="Proton acceptor" evidence="6">
    <location>
        <position position="299"/>
    </location>
</feature>
<dbReference type="InterPro" id="IPR013785">
    <property type="entry name" value="Aldolase_TIM"/>
</dbReference>
<evidence type="ECO:0000313" key="10">
    <source>
        <dbReference type="Proteomes" id="UP000270471"/>
    </source>
</evidence>
<dbReference type="GO" id="GO:0010181">
    <property type="term" value="F:FMN binding"/>
    <property type="evidence" value="ECO:0007669"/>
    <property type="project" value="InterPro"/>
</dbReference>
<evidence type="ECO:0000256" key="6">
    <source>
        <dbReference type="PIRSR" id="PIRSR000138-1"/>
    </source>
</evidence>
<feature type="binding site" evidence="7">
    <location>
        <position position="130"/>
    </location>
    <ligand>
        <name>FMN</name>
        <dbReference type="ChEBI" id="CHEBI:58210"/>
    </ligand>
</feature>
<dbReference type="FunFam" id="3.20.20.70:FF:000029">
    <property type="entry name" value="L-lactate dehydrogenase"/>
    <property type="match status" value="1"/>
</dbReference>
<dbReference type="Proteomes" id="UP000270471">
    <property type="component" value="Unassembled WGS sequence"/>
</dbReference>
<feature type="domain" description="FMN hydroxy acid dehydrogenase" evidence="8">
    <location>
        <begin position="22"/>
        <end position="404"/>
    </location>
</feature>
<dbReference type="InterPro" id="IPR000262">
    <property type="entry name" value="FMN-dep_DH"/>
</dbReference>
<feature type="binding site" evidence="7">
    <location>
        <position position="152"/>
    </location>
    <ligand>
        <name>FMN</name>
        <dbReference type="ChEBI" id="CHEBI:58210"/>
    </ligand>
</feature>
<feature type="binding site" evidence="7">
    <location>
        <begin position="101"/>
        <end position="103"/>
    </location>
    <ligand>
        <name>FMN</name>
        <dbReference type="ChEBI" id="CHEBI:58210"/>
    </ligand>
</feature>
<dbReference type="GO" id="GO:0016614">
    <property type="term" value="F:oxidoreductase activity, acting on CH-OH group of donors"/>
    <property type="evidence" value="ECO:0007669"/>
    <property type="project" value="UniProtKB-ARBA"/>
</dbReference>
<name>A0A3M0I5I6_9ACTN</name>
<dbReference type="InterPro" id="IPR037396">
    <property type="entry name" value="FMN_HAD"/>
</dbReference>
<protein>
    <submittedName>
        <fullName evidence="9">Alpha-hydroxy-acid oxidizing enzyme</fullName>
    </submittedName>
</protein>
<dbReference type="EMBL" id="PENI01000016">
    <property type="protein sequence ID" value="RMB83470.1"/>
    <property type="molecule type" value="Genomic_DNA"/>
</dbReference>
<evidence type="ECO:0000256" key="2">
    <source>
        <dbReference type="ARBA" id="ARBA00022630"/>
    </source>
</evidence>
<evidence type="ECO:0000256" key="7">
    <source>
        <dbReference type="PIRSR" id="PIRSR000138-2"/>
    </source>
</evidence>
<dbReference type="InterPro" id="IPR008259">
    <property type="entry name" value="FMN_hydac_DH_AS"/>
</dbReference>
<dbReference type="PIRSF" id="PIRSF000138">
    <property type="entry name" value="Al-hdrx_acd_dh"/>
    <property type="match status" value="1"/>
</dbReference>
<dbReference type="Gene3D" id="3.20.20.70">
    <property type="entry name" value="Aldolase class I"/>
    <property type="match status" value="1"/>
</dbReference>
<evidence type="ECO:0000256" key="4">
    <source>
        <dbReference type="ARBA" id="ARBA00023002"/>
    </source>
</evidence>
<feature type="binding site" evidence="7">
    <location>
        <position position="189"/>
    </location>
    <ligand>
        <name>glyoxylate</name>
        <dbReference type="ChEBI" id="CHEBI:36655"/>
    </ligand>
</feature>
<dbReference type="CDD" id="cd02809">
    <property type="entry name" value="alpha_hydroxyacid_oxid_FMN"/>
    <property type="match status" value="1"/>
</dbReference>
<reference evidence="9 10" key="1">
    <citation type="submission" date="2017-11" db="EMBL/GenBank/DDBJ databases">
        <title>Draft genome of actinobacteria isolated from guarana (Paullinia cupana (Mart.) Ducke.</title>
        <authorList>
            <person name="Siqueira K.A."/>
            <person name="Liotti R.G."/>
            <person name="Mendes T.A.O."/>
            <person name="Soares M.A."/>
        </authorList>
    </citation>
    <scope>NUCLEOTIDE SEQUENCE [LARGE SCALE GENOMIC DNA]</scope>
    <source>
        <strain evidence="9 10">193</strain>
    </source>
</reference>
<evidence type="ECO:0000256" key="3">
    <source>
        <dbReference type="ARBA" id="ARBA00022643"/>
    </source>
</evidence>
<gene>
    <name evidence="9" type="ORF">CTZ28_24310</name>
</gene>
<evidence type="ECO:0000256" key="5">
    <source>
        <dbReference type="ARBA" id="ARBA00024042"/>
    </source>
</evidence>
<evidence type="ECO:0000256" key="1">
    <source>
        <dbReference type="ARBA" id="ARBA00001917"/>
    </source>
</evidence>
<keyword evidence="3 7" id="KW-0288">FMN</keyword>
<comment type="caution">
    <text evidence="9">The sequence shown here is derived from an EMBL/GenBank/DDBJ whole genome shotgun (WGS) entry which is preliminary data.</text>
</comment>
<accession>A0A3M0I5I6</accession>
<feature type="binding site" evidence="7">
    <location>
        <position position="299"/>
    </location>
    <ligand>
        <name>glyoxylate</name>
        <dbReference type="ChEBI" id="CHEBI:36655"/>
    </ligand>
</feature>
<feature type="binding site" evidence="7">
    <location>
        <position position="154"/>
    </location>
    <ligand>
        <name>glyoxylate</name>
        <dbReference type="ChEBI" id="CHEBI:36655"/>
    </ligand>
</feature>
<feature type="binding site" evidence="7">
    <location>
        <position position="48"/>
    </location>
    <ligand>
        <name>glyoxylate</name>
        <dbReference type="ChEBI" id="CHEBI:36655"/>
    </ligand>
</feature>
<feature type="binding site" evidence="7">
    <location>
        <position position="275"/>
    </location>
    <ligand>
        <name>FMN</name>
        <dbReference type="ChEBI" id="CHEBI:58210"/>
    </ligand>
</feature>
<organism evidence="9 10">
    <name type="scientific">Streptomyces shenzhenensis</name>
    <dbReference type="NCBI Taxonomy" id="943815"/>
    <lineage>
        <taxon>Bacteria</taxon>
        <taxon>Bacillati</taxon>
        <taxon>Actinomycetota</taxon>
        <taxon>Actinomycetes</taxon>
        <taxon>Kitasatosporales</taxon>
        <taxon>Streptomycetaceae</taxon>
        <taxon>Streptomyces</taxon>
    </lineage>
</organism>
<dbReference type="SUPFAM" id="SSF51395">
    <property type="entry name" value="FMN-linked oxidoreductases"/>
    <property type="match status" value="1"/>
</dbReference>
<dbReference type="PROSITE" id="PS51349">
    <property type="entry name" value="FMN_HYDROXY_ACID_DH_2"/>
    <property type="match status" value="1"/>
</dbReference>
<evidence type="ECO:0000313" key="9">
    <source>
        <dbReference type="EMBL" id="RMB83470.1"/>
    </source>
</evidence>
<keyword evidence="10" id="KW-1185">Reference proteome</keyword>
<evidence type="ECO:0000259" key="8">
    <source>
        <dbReference type="PROSITE" id="PS51349"/>
    </source>
</evidence>
<feature type="binding site" evidence="7">
    <location>
        <begin position="330"/>
        <end position="334"/>
    </location>
    <ligand>
        <name>FMN</name>
        <dbReference type="ChEBI" id="CHEBI:58210"/>
    </ligand>
</feature>
<dbReference type="Pfam" id="PF01070">
    <property type="entry name" value="FMN_dh"/>
    <property type="match status" value="1"/>
</dbReference>
<comment type="cofactor">
    <cofactor evidence="1">
        <name>FMN</name>
        <dbReference type="ChEBI" id="CHEBI:58210"/>
    </cofactor>
</comment>
<dbReference type="AlphaFoldDB" id="A0A3M0I5I6"/>
<dbReference type="PANTHER" id="PTHR10578">
    <property type="entry name" value="S -2-HYDROXY-ACID OXIDASE-RELATED"/>
    <property type="match status" value="1"/>
</dbReference>